<evidence type="ECO:0000313" key="3">
    <source>
        <dbReference type="Proteomes" id="UP000596660"/>
    </source>
</evidence>
<keyword evidence="3" id="KW-1185">Reference proteome</keyword>
<reference evidence="2" key="2">
    <citation type="submission" date="2021-03" db="UniProtKB">
        <authorList>
            <consortium name="EnsemblPlants"/>
        </authorList>
    </citation>
    <scope>IDENTIFICATION</scope>
</reference>
<dbReference type="Proteomes" id="UP000596660">
    <property type="component" value="Unplaced"/>
</dbReference>
<reference evidence="2" key="1">
    <citation type="journal article" date="2017" name="Nature">
        <title>The genome of Chenopodium quinoa.</title>
        <authorList>
            <person name="Jarvis D.E."/>
            <person name="Ho Y.S."/>
            <person name="Lightfoot D.J."/>
            <person name="Schmoeckel S.M."/>
            <person name="Li B."/>
            <person name="Borm T.J.A."/>
            <person name="Ohyanagi H."/>
            <person name="Mineta K."/>
            <person name="Michell C.T."/>
            <person name="Saber N."/>
            <person name="Kharbatia N.M."/>
            <person name="Rupper R.R."/>
            <person name="Sharp A.R."/>
            <person name="Dally N."/>
            <person name="Boughton B.A."/>
            <person name="Woo Y.H."/>
            <person name="Gao G."/>
            <person name="Schijlen E.G.W.M."/>
            <person name="Guo X."/>
            <person name="Momin A.A."/>
            <person name="Negrao S."/>
            <person name="Al-Babili S."/>
            <person name="Gehring C."/>
            <person name="Roessner U."/>
            <person name="Jung C."/>
            <person name="Murphy K."/>
            <person name="Arold S.T."/>
            <person name="Gojobori T."/>
            <person name="van der Linden C.G."/>
            <person name="van Loo E.N."/>
            <person name="Jellen E.N."/>
            <person name="Maughan P.J."/>
            <person name="Tester M."/>
        </authorList>
    </citation>
    <scope>NUCLEOTIDE SEQUENCE [LARGE SCALE GENOMIC DNA]</scope>
    <source>
        <strain evidence="2">cv. PI 614886</strain>
    </source>
</reference>
<feature type="region of interest" description="Disordered" evidence="1">
    <location>
        <begin position="50"/>
        <end position="117"/>
    </location>
</feature>
<dbReference type="EnsemblPlants" id="AUR62025952-RA">
    <property type="protein sequence ID" value="AUR62025952-RA:cds"/>
    <property type="gene ID" value="AUR62025952"/>
</dbReference>
<evidence type="ECO:0000256" key="1">
    <source>
        <dbReference type="SAM" id="MobiDB-lite"/>
    </source>
</evidence>
<dbReference type="AlphaFoldDB" id="A0A803MA35"/>
<accession>A0A803MA35</accession>
<dbReference type="Gramene" id="AUR62025952-RA">
    <property type="protein sequence ID" value="AUR62025952-RA:cds"/>
    <property type="gene ID" value="AUR62025952"/>
</dbReference>
<feature type="compositionally biased region" description="Basic and acidic residues" evidence="1">
    <location>
        <begin position="50"/>
        <end position="61"/>
    </location>
</feature>
<proteinExistence type="predicted"/>
<name>A0A803MA35_CHEQI</name>
<evidence type="ECO:0000313" key="2">
    <source>
        <dbReference type="EnsemblPlants" id="AUR62025952-RA:cds"/>
    </source>
</evidence>
<protein>
    <submittedName>
        <fullName evidence="2">Uncharacterized protein</fullName>
    </submittedName>
</protein>
<sequence length="268" mass="30003">MRRVDKLDKIILGLLADGKRVIKRCPKLPRPSNDTLVTYCSRSVVRNPKRRAEEMADENAKRSGRRIVSLANRSGGRSGAAESRKEDEQPAKSMMSLKKKPANPTIQPTKKTVPDGATVEDIEDSPLQERPIAVIQPKAQAKGPTGSDVSILGIVYRANQWIEQPSGKIPDEVSKRFVVPNGRSQDRWQPQLDISRNESIFIDDSLHGGNLGYRLLRNLATPVDRLAGLVGPVVAQYMHDLMKVVAFGTELVEMYRYYQEQHHQTTLN</sequence>
<organism evidence="2 3">
    <name type="scientific">Chenopodium quinoa</name>
    <name type="common">Quinoa</name>
    <dbReference type="NCBI Taxonomy" id="63459"/>
    <lineage>
        <taxon>Eukaryota</taxon>
        <taxon>Viridiplantae</taxon>
        <taxon>Streptophyta</taxon>
        <taxon>Embryophyta</taxon>
        <taxon>Tracheophyta</taxon>
        <taxon>Spermatophyta</taxon>
        <taxon>Magnoliopsida</taxon>
        <taxon>eudicotyledons</taxon>
        <taxon>Gunneridae</taxon>
        <taxon>Pentapetalae</taxon>
        <taxon>Caryophyllales</taxon>
        <taxon>Chenopodiaceae</taxon>
        <taxon>Chenopodioideae</taxon>
        <taxon>Atripliceae</taxon>
        <taxon>Chenopodium</taxon>
    </lineage>
</organism>